<dbReference type="OrthoDB" id="9806524at2"/>
<comment type="caution">
    <text evidence="1">The sequence shown here is derived from an EMBL/GenBank/DDBJ whole genome shotgun (WGS) entry which is preliminary data.</text>
</comment>
<reference evidence="1 2" key="1">
    <citation type="submission" date="2019-07" db="EMBL/GenBank/DDBJ databases">
        <title>Draft genome for Aliikangiella sp. M105.</title>
        <authorList>
            <person name="Wang G."/>
        </authorList>
    </citation>
    <scope>NUCLEOTIDE SEQUENCE [LARGE SCALE GENOMIC DNA]</scope>
    <source>
        <strain evidence="1 2">M105</strain>
    </source>
</reference>
<sequence length="238" mass="26961">MQENIVQLDKVEHSDIKLKNSLDLKRAGSGNMSPVIVHEIPQLSTQFPLIFIKNSNTGEFNWVALFGLESKQNLFVENEKWTGKEIPAIMTHVPLGMTTLPEDNDKLLVVIDTLSHLVSKDEGEALFNENGDETEFLKKRIQAMLTYQHHAKVTKELIQLIVELDLLESKEFSFEIGGDKKNLGGMYLISEEKLNKLPDEKILLLQKKGVLGAIYHHFSSLHNFKSLLNRLSERQGAA</sequence>
<accession>A0A545UHH3</accession>
<evidence type="ECO:0000313" key="1">
    <source>
        <dbReference type="EMBL" id="TQV88924.1"/>
    </source>
</evidence>
<dbReference type="Pfam" id="PF07277">
    <property type="entry name" value="SapC"/>
    <property type="match status" value="1"/>
</dbReference>
<dbReference type="EMBL" id="VIKS01000003">
    <property type="protein sequence ID" value="TQV88924.1"/>
    <property type="molecule type" value="Genomic_DNA"/>
</dbReference>
<dbReference type="RefSeq" id="WP_142892409.1">
    <property type="nucleotide sequence ID" value="NZ_ML660161.1"/>
</dbReference>
<dbReference type="InterPro" id="IPR010836">
    <property type="entry name" value="SapC"/>
</dbReference>
<evidence type="ECO:0000313" key="2">
    <source>
        <dbReference type="Proteomes" id="UP000315439"/>
    </source>
</evidence>
<organism evidence="1 2">
    <name type="scientific">Aliikangiella coralliicola</name>
    <dbReference type="NCBI Taxonomy" id="2592383"/>
    <lineage>
        <taxon>Bacteria</taxon>
        <taxon>Pseudomonadati</taxon>
        <taxon>Pseudomonadota</taxon>
        <taxon>Gammaproteobacteria</taxon>
        <taxon>Oceanospirillales</taxon>
        <taxon>Pleioneaceae</taxon>
        <taxon>Aliikangiella</taxon>
    </lineage>
</organism>
<keyword evidence="2" id="KW-1185">Reference proteome</keyword>
<proteinExistence type="predicted"/>
<dbReference type="AlphaFoldDB" id="A0A545UHH3"/>
<gene>
    <name evidence="1" type="ORF">FLL46_05155</name>
</gene>
<protein>
    <submittedName>
        <fullName evidence="1">SapC family protein</fullName>
    </submittedName>
</protein>
<dbReference type="Proteomes" id="UP000315439">
    <property type="component" value="Unassembled WGS sequence"/>
</dbReference>
<name>A0A545UHH3_9GAMM</name>